<dbReference type="Gene3D" id="2.30.230.10">
    <property type="entry name" value="Lipovitellin, beta-sheet shell regions, chain A"/>
    <property type="match status" value="1"/>
</dbReference>
<name>A0A3M6V502_POCDA</name>
<evidence type="ECO:0000313" key="3">
    <source>
        <dbReference type="EMBL" id="RMX61043.1"/>
    </source>
</evidence>
<accession>A0A3M6V502</accession>
<reference evidence="3 4" key="1">
    <citation type="journal article" date="2018" name="Sci. Rep.">
        <title>Comparative analysis of the Pocillopora damicornis genome highlights role of immune system in coral evolution.</title>
        <authorList>
            <person name="Cunning R."/>
            <person name="Bay R.A."/>
            <person name="Gillette P."/>
            <person name="Baker A.C."/>
            <person name="Traylor-Knowles N."/>
        </authorList>
    </citation>
    <scope>NUCLEOTIDE SEQUENCE [LARGE SCALE GENOMIC DNA]</scope>
    <source>
        <strain evidence="3">RSMAS</strain>
        <tissue evidence="3">Whole animal</tissue>
    </source>
</reference>
<dbReference type="InterPro" id="IPR015816">
    <property type="entry name" value="Vitellinogen_b-sht_N"/>
</dbReference>
<keyword evidence="1" id="KW-0732">Signal</keyword>
<evidence type="ECO:0000313" key="4">
    <source>
        <dbReference type="Proteomes" id="UP000275408"/>
    </source>
</evidence>
<comment type="caution">
    <text evidence="3">The sequence shown here is derived from an EMBL/GenBank/DDBJ whole genome shotgun (WGS) entry which is preliminary data.</text>
</comment>
<dbReference type="Pfam" id="PF01347">
    <property type="entry name" value="Vitellogenin_N"/>
    <property type="match status" value="1"/>
</dbReference>
<dbReference type="InterPro" id="IPR001747">
    <property type="entry name" value="Vitellogenin_N"/>
</dbReference>
<feature type="domain" description="Vitellogenin" evidence="2">
    <location>
        <begin position="94"/>
        <end position="259"/>
    </location>
</feature>
<dbReference type="SUPFAM" id="SSF56968">
    <property type="entry name" value="Lipovitellin-phosvitin complex, beta-sheet shell regions"/>
    <property type="match status" value="1"/>
</dbReference>
<dbReference type="InterPro" id="IPR015819">
    <property type="entry name" value="Lipid_transp_b-sht_shell"/>
</dbReference>
<sequence>NFSKHLGLSAAGVMHWLRCFPIILEIVLTIHHAGAAAVLGQRLSFVAQSTCTYDYEVAVHTARGTRSTVSEGFHLHALVEGLQEKSATQKSLRFQHLTKCTYDYEVTVYTARGDKSTHSEGYQVHALVDLTPASRDFNGREQSHLIKLDVREPRLRRLQHGRVPANHPVNEEFEEQLSKPFYFQQEDHGTITDVLFPKRSESPEIAAFKKGIAGAFQLNLRDAHRSNIYEVQEHDDSGFFRTKYSVMSANDTHAHLHRTWTNQDYQTFADGTPAKAEHKVQSQHNAYIHVKDGKVERVHRTNKAFFRPANGHPRADNFEGFKGQEQDIEMSTKGYSKLTLRSCLGPEHHRSKRSATEEQHLKIARTLIRDNLLFTDTEKINWSKIGGEKKKPKPFYEVLRCFTDK</sequence>
<protein>
    <recommendedName>
        <fullName evidence="2">Vitellogenin domain-containing protein</fullName>
    </recommendedName>
</protein>
<keyword evidence="4" id="KW-1185">Reference proteome</keyword>
<dbReference type="OrthoDB" id="6153184at2759"/>
<dbReference type="Proteomes" id="UP000275408">
    <property type="component" value="Unassembled WGS sequence"/>
</dbReference>
<dbReference type="AlphaFoldDB" id="A0A3M6V502"/>
<dbReference type="GO" id="GO:0005319">
    <property type="term" value="F:lipid transporter activity"/>
    <property type="evidence" value="ECO:0007669"/>
    <property type="project" value="InterPro"/>
</dbReference>
<organism evidence="3 4">
    <name type="scientific">Pocillopora damicornis</name>
    <name type="common">Cauliflower coral</name>
    <name type="synonym">Millepora damicornis</name>
    <dbReference type="NCBI Taxonomy" id="46731"/>
    <lineage>
        <taxon>Eukaryota</taxon>
        <taxon>Metazoa</taxon>
        <taxon>Cnidaria</taxon>
        <taxon>Anthozoa</taxon>
        <taxon>Hexacorallia</taxon>
        <taxon>Scleractinia</taxon>
        <taxon>Astrocoeniina</taxon>
        <taxon>Pocilloporidae</taxon>
        <taxon>Pocillopora</taxon>
    </lineage>
</organism>
<dbReference type="EMBL" id="RCHS01000085">
    <property type="protein sequence ID" value="RMX61043.1"/>
    <property type="molecule type" value="Genomic_DNA"/>
</dbReference>
<feature type="non-terminal residue" evidence="3">
    <location>
        <position position="405"/>
    </location>
</feature>
<evidence type="ECO:0000259" key="2">
    <source>
        <dbReference type="Pfam" id="PF01347"/>
    </source>
</evidence>
<gene>
    <name evidence="3" type="ORF">pdam_00007533</name>
</gene>
<proteinExistence type="predicted"/>
<feature type="non-terminal residue" evidence="3">
    <location>
        <position position="1"/>
    </location>
</feature>
<evidence type="ECO:0000256" key="1">
    <source>
        <dbReference type="ARBA" id="ARBA00022729"/>
    </source>
</evidence>